<evidence type="ECO:0000313" key="1">
    <source>
        <dbReference type="EMBL" id="MDT0632861.1"/>
    </source>
</evidence>
<gene>
    <name evidence="1" type="ORF">RM540_13975</name>
</gene>
<evidence type="ECO:0000313" key="2">
    <source>
        <dbReference type="Proteomes" id="UP001267426"/>
    </source>
</evidence>
<dbReference type="RefSeq" id="WP_311665175.1">
    <property type="nucleotide sequence ID" value="NZ_JAVRHT010000040.1"/>
</dbReference>
<sequence length="61" mass="7163">MAKALRLALRDAELRRRFEMLRQSGQTVEASVAELLGPHEDDEGRPYYLSEERVRTVVYRK</sequence>
<dbReference type="Proteomes" id="UP001267426">
    <property type="component" value="Unassembled WGS sequence"/>
</dbReference>
<protein>
    <submittedName>
        <fullName evidence="1">Uncharacterized protein</fullName>
    </submittedName>
</protein>
<proteinExistence type="predicted"/>
<name>A0ABU3BU93_9BACT</name>
<keyword evidence="2" id="KW-1185">Reference proteome</keyword>
<reference evidence="1 2" key="1">
    <citation type="submission" date="2023-09" db="EMBL/GenBank/DDBJ databases">
        <authorList>
            <person name="Rey-Velasco X."/>
        </authorList>
    </citation>
    <scope>NUCLEOTIDE SEQUENCE [LARGE SCALE GENOMIC DNA]</scope>
    <source>
        <strain evidence="1 2">F394</strain>
    </source>
</reference>
<comment type="caution">
    <text evidence="1">The sequence shown here is derived from an EMBL/GenBank/DDBJ whole genome shotgun (WGS) entry which is preliminary data.</text>
</comment>
<organism evidence="1 2">
    <name type="scientific">Rubrivirga litoralis</name>
    <dbReference type="NCBI Taxonomy" id="3075598"/>
    <lineage>
        <taxon>Bacteria</taxon>
        <taxon>Pseudomonadati</taxon>
        <taxon>Rhodothermota</taxon>
        <taxon>Rhodothermia</taxon>
        <taxon>Rhodothermales</taxon>
        <taxon>Rubricoccaceae</taxon>
        <taxon>Rubrivirga</taxon>
    </lineage>
</organism>
<dbReference type="EMBL" id="JAVRHT010000040">
    <property type="protein sequence ID" value="MDT0632861.1"/>
    <property type="molecule type" value="Genomic_DNA"/>
</dbReference>
<accession>A0ABU3BU93</accession>